<protein>
    <submittedName>
        <fullName evidence="2">Uncharacterized protein</fullName>
    </submittedName>
</protein>
<dbReference type="Proteomes" id="UP000024635">
    <property type="component" value="Unassembled WGS sequence"/>
</dbReference>
<organism evidence="2 3">
    <name type="scientific">Ancylostoma ceylanicum</name>
    <dbReference type="NCBI Taxonomy" id="53326"/>
    <lineage>
        <taxon>Eukaryota</taxon>
        <taxon>Metazoa</taxon>
        <taxon>Ecdysozoa</taxon>
        <taxon>Nematoda</taxon>
        <taxon>Chromadorea</taxon>
        <taxon>Rhabditida</taxon>
        <taxon>Rhabditina</taxon>
        <taxon>Rhabditomorpha</taxon>
        <taxon>Strongyloidea</taxon>
        <taxon>Ancylostomatidae</taxon>
        <taxon>Ancylostomatinae</taxon>
        <taxon>Ancylostoma</taxon>
    </lineage>
</organism>
<proteinExistence type="predicted"/>
<feature type="region of interest" description="Disordered" evidence="1">
    <location>
        <begin position="67"/>
        <end position="166"/>
    </location>
</feature>
<gene>
    <name evidence="2" type="primary">Acey_s0505.g2657</name>
    <name evidence="2" type="ORF">Y032_0505g2657</name>
</gene>
<dbReference type="STRING" id="53326.A0A016WVN3"/>
<comment type="caution">
    <text evidence="2">The sequence shown here is derived from an EMBL/GenBank/DDBJ whole genome shotgun (WGS) entry which is preliminary data.</text>
</comment>
<evidence type="ECO:0000256" key="1">
    <source>
        <dbReference type="SAM" id="MobiDB-lite"/>
    </source>
</evidence>
<feature type="compositionally biased region" description="Polar residues" evidence="1">
    <location>
        <begin position="132"/>
        <end position="144"/>
    </location>
</feature>
<evidence type="ECO:0000313" key="3">
    <source>
        <dbReference type="Proteomes" id="UP000024635"/>
    </source>
</evidence>
<keyword evidence="3" id="KW-1185">Reference proteome</keyword>
<dbReference type="AlphaFoldDB" id="A0A016WVN3"/>
<sequence length="166" mass="17846">MGRFYRRRIAAHLSGADLSGVAPSHLQIPGASYPPEAAVPSMQTVGERRFYVVPENQISVIEAPPSYDDALKHPAVPASRTPAYMNRGFLGSTPSEERMVQSPQSEAPPPPEGDADTATSNASEADDERSELTSPETVRRSPTPTDEPGTSGLSSDPLRKDDESWV</sequence>
<reference evidence="3" key="1">
    <citation type="journal article" date="2015" name="Nat. Genet.">
        <title>The genome and transcriptome of the zoonotic hookworm Ancylostoma ceylanicum identify infection-specific gene families.</title>
        <authorList>
            <person name="Schwarz E.M."/>
            <person name="Hu Y."/>
            <person name="Antoshechkin I."/>
            <person name="Miller M.M."/>
            <person name="Sternberg P.W."/>
            <person name="Aroian R.V."/>
        </authorList>
    </citation>
    <scope>NUCLEOTIDE SEQUENCE</scope>
    <source>
        <strain evidence="3">HY135</strain>
    </source>
</reference>
<dbReference type="EMBL" id="JARK01000105">
    <property type="protein sequence ID" value="EYC43048.1"/>
    <property type="molecule type" value="Genomic_DNA"/>
</dbReference>
<feature type="compositionally biased region" description="Basic and acidic residues" evidence="1">
    <location>
        <begin position="157"/>
        <end position="166"/>
    </location>
</feature>
<evidence type="ECO:0000313" key="2">
    <source>
        <dbReference type="EMBL" id="EYC43048.1"/>
    </source>
</evidence>
<accession>A0A016WVN3</accession>
<name>A0A016WVN3_9BILA</name>
<dbReference type="OrthoDB" id="5876889at2759"/>